<dbReference type="SUPFAM" id="SSF52833">
    <property type="entry name" value="Thioredoxin-like"/>
    <property type="match status" value="1"/>
</dbReference>
<evidence type="ECO:0000313" key="3">
    <source>
        <dbReference type="Proteomes" id="UP000625711"/>
    </source>
</evidence>
<dbReference type="Proteomes" id="UP000625711">
    <property type="component" value="Unassembled WGS sequence"/>
</dbReference>
<comment type="caution">
    <text evidence="2">The sequence shown here is derived from an EMBL/GenBank/DDBJ whole genome shotgun (WGS) entry which is preliminary data.</text>
</comment>
<protein>
    <recommendedName>
        <fullName evidence="1">DSBA-like thioredoxin domain-containing protein</fullName>
    </recommendedName>
</protein>
<dbReference type="PANTHER" id="PTHR13887:SF41">
    <property type="entry name" value="THIOREDOXIN SUPERFAMILY PROTEIN"/>
    <property type="match status" value="1"/>
</dbReference>
<dbReference type="OrthoDB" id="1930760at2759"/>
<sequence>MRVDIWSDVVCPFCYIGKKRLENVARDTGITLDIYWHSFELDPNAPIQHDTSNTERLAQKYGRSLAETEEMERNIAAMAAQEGIDFQWKKANSGNTFNAHRLIHLAQDKGLGNALKEAFFHAYMTEGEQIGQPEVIERIAIETGLKANDVNAVLNSNQYAADVRQDEALAQQLKISGVPFFVFDQQWAVSGAQPKEVFLQILQQAEPSVTQDDAAQCNDEKCEIPVQK</sequence>
<evidence type="ECO:0000259" key="1">
    <source>
        <dbReference type="Pfam" id="PF01323"/>
    </source>
</evidence>
<organism evidence="2 3">
    <name type="scientific">Rhynchophorus ferrugineus</name>
    <name type="common">Red palm weevil</name>
    <name type="synonym">Curculio ferrugineus</name>
    <dbReference type="NCBI Taxonomy" id="354439"/>
    <lineage>
        <taxon>Eukaryota</taxon>
        <taxon>Metazoa</taxon>
        <taxon>Ecdysozoa</taxon>
        <taxon>Arthropoda</taxon>
        <taxon>Hexapoda</taxon>
        <taxon>Insecta</taxon>
        <taxon>Pterygota</taxon>
        <taxon>Neoptera</taxon>
        <taxon>Endopterygota</taxon>
        <taxon>Coleoptera</taxon>
        <taxon>Polyphaga</taxon>
        <taxon>Cucujiformia</taxon>
        <taxon>Curculionidae</taxon>
        <taxon>Dryophthorinae</taxon>
        <taxon>Rhynchophorus</taxon>
    </lineage>
</organism>
<dbReference type="EMBL" id="JAACXV010006023">
    <property type="protein sequence ID" value="KAF7276619.1"/>
    <property type="molecule type" value="Genomic_DNA"/>
</dbReference>
<dbReference type="PANTHER" id="PTHR13887">
    <property type="entry name" value="GLUTATHIONE S-TRANSFERASE KAPPA"/>
    <property type="match status" value="1"/>
</dbReference>
<proteinExistence type="predicted"/>
<dbReference type="Gene3D" id="3.40.30.10">
    <property type="entry name" value="Glutaredoxin"/>
    <property type="match status" value="1"/>
</dbReference>
<reference evidence="2" key="1">
    <citation type="submission" date="2020-08" db="EMBL/GenBank/DDBJ databases">
        <title>Genome sequencing and assembly of the red palm weevil Rhynchophorus ferrugineus.</title>
        <authorList>
            <person name="Dias G.B."/>
            <person name="Bergman C.M."/>
            <person name="Manee M."/>
        </authorList>
    </citation>
    <scope>NUCLEOTIDE SEQUENCE</scope>
    <source>
        <strain evidence="2">AA-2017</strain>
        <tissue evidence="2">Whole larva</tissue>
    </source>
</reference>
<feature type="domain" description="DSBA-like thioredoxin" evidence="1">
    <location>
        <begin position="2"/>
        <end position="203"/>
    </location>
</feature>
<evidence type="ECO:0000313" key="2">
    <source>
        <dbReference type="EMBL" id="KAF7276619.1"/>
    </source>
</evidence>
<dbReference type="InterPro" id="IPR001853">
    <property type="entry name" value="DSBA-like_thioredoxin_dom"/>
</dbReference>
<dbReference type="Pfam" id="PF01323">
    <property type="entry name" value="DSBA"/>
    <property type="match status" value="1"/>
</dbReference>
<dbReference type="AlphaFoldDB" id="A0A834IBC5"/>
<accession>A0A834IBC5</accession>
<keyword evidence="3" id="KW-1185">Reference proteome</keyword>
<dbReference type="GO" id="GO:0016491">
    <property type="term" value="F:oxidoreductase activity"/>
    <property type="evidence" value="ECO:0007669"/>
    <property type="project" value="InterPro"/>
</dbReference>
<dbReference type="CDD" id="cd03024">
    <property type="entry name" value="DsbA_FrnE"/>
    <property type="match status" value="1"/>
</dbReference>
<gene>
    <name evidence="2" type="ORF">GWI33_010023</name>
</gene>
<name>A0A834IBC5_RHYFE</name>
<dbReference type="InterPro" id="IPR036249">
    <property type="entry name" value="Thioredoxin-like_sf"/>
</dbReference>